<feature type="compositionally biased region" description="Basic and acidic residues" evidence="3">
    <location>
        <begin position="1602"/>
        <end position="1616"/>
    </location>
</feature>
<dbReference type="InterPro" id="IPR011990">
    <property type="entry name" value="TPR-like_helical_dom_sf"/>
</dbReference>
<feature type="coiled-coil region" evidence="2">
    <location>
        <begin position="877"/>
        <end position="930"/>
    </location>
</feature>
<dbReference type="Gene3D" id="2.60.40.1120">
    <property type="entry name" value="Carboxypeptidase-like, regulatory domain"/>
    <property type="match status" value="1"/>
</dbReference>
<feature type="region of interest" description="Disordered" evidence="3">
    <location>
        <begin position="1602"/>
        <end position="1636"/>
    </location>
</feature>
<evidence type="ECO:0000256" key="2">
    <source>
        <dbReference type="SAM" id="Coils"/>
    </source>
</evidence>
<dbReference type="Proteomes" id="UP000236654">
    <property type="component" value="Unassembled WGS sequence"/>
</dbReference>
<feature type="chain" id="PRO_5014180712" description="Tetratricopeptide repeat protein" evidence="4">
    <location>
        <begin position="21"/>
        <end position="1737"/>
    </location>
</feature>
<evidence type="ECO:0000256" key="3">
    <source>
        <dbReference type="SAM" id="MobiDB-lite"/>
    </source>
</evidence>
<organism evidence="5 6">
    <name type="scientific">Brumimicrobium salinarum</name>
    <dbReference type="NCBI Taxonomy" id="2058658"/>
    <lineage>
        <taxon>Bacteria</taxon>
        <taxon>Pseudomonadati</taxon>
        <taxon>Bacteroidota</taxon>
        <taxon>Flavobacteriia</taxon>
        <taxon>Flavobacteriales</taxon>
        <taxon>Crocinitomicaceae</taxon>
        <taxon>Brumimicrobium</taxon>
    </lineage>
</organism>
<feature type="compositionally biased region" description="Basic and acidic residues" evidence="3">
    <location>
        <begin position="1545"/>
        <end position="1581"/>
    </location>
</feature>
<name>A0A2I0R5G4_9FLAO</name>
<accession>A0A2I0R5G4</accession>
<dbReference type="OrthoDB" id="1467230at2"/>
<dbReference type="SUPFAM" id="SSF49478">
    <property type="entry name" value="Cna protein B-type domain"/>
    <property type="match status" value="1"/>
</dbReference>
<dbReference type="PROSITE" id="PS50005">
    <property type="entry name" value="TPR"/>
    <property type="match status" value="3"/>
</dbReference>
<feature type="repeat" description="TPR" evidence="1">
    <location>
        <begin position="1146"/>
        <end position="1179"/>
    </location>
</feature>
<sequence length="1737" mass="200159">MKQLLTVLSFLFLLTQASNAQKVTYEGKITDMDSEKSMSGVTIRVLENGSEVTSSTTSSNGKYSVQFEPGKKYTIVYDKPGYVNKIIKIDVTEIFAEDMPPGGKIFPPVDIDLFTEREGADFSFLENEAVVEWFFDRDRMNFDRKKVSRVKKKISDRLLEAEESVGRNEAKYNALIQEADQLFNEESYDDALNKYVEALQVPGKEAEEHPNNRLLEIEGILQKKEEEELAYQQENQAYLNVIEAADNFAENEDYEKALQKYREAAEMKSDEQYPKDRILDIEKTIANLEKKDAYDDLITQADNFFNQNSLQAARDKYQEANRLLPDENYPKEQLDAIQDKLDAQSAQRQQKENYNKAIAAADKLYDDEDYAGAIEKYEEAISYESAATYPVERIKLSKTRLKELEDQQETKEMFNQLVADADQAVGAKNYELAIEKYDEALNLITDEDVEIKRSKAQDLLAAQKDKENKAQQIENLLASANANLTDQSYEAAISDFQAILEIEPQHAEAIEGKANAERLLAEKQNALAQENEFNELVEQADEKFENENWEEAKSLYISAKALIDDNEHVNNRLDEIRTNIENQNEQARIAEEIQVLLDQATSLKEDNEWSAVISKYEEALALDNSRNDVQDLLTAAQQSKKDFEAAQSKEEQFAQLKQEGETLFAAERWEEAKEKYEAALAIQDDSEIEERISAIEAALLAAEQERNQEQLYSQKMSEAESLANAESYEDALMRFYEALELKPDDITAKSRIADMEQKIEQLESQQEREEKYQTAMSSGKEAMDEEDYSAAIKFFDDALIEKPMDNEATRLKNEAKTLIQNLQSEEEVYNSLLADAQDKYEKAIDQNNNISQLKEAKSTFEEAQAMRPKASLPQSKIVEIDELLRQIEEEKEQENNIAEINRRYEEQLDLASVSAQNNRYNKAIEHLEEAAKLKPSETLPAEKIAEYQALIDQQSARNRAEQAYKSLVDQADLAFENESYDESIALYEEALDIKANEAYPLKQIEKAKQAKVNLANRSVNAEYQRIIDRADESFADERYEEALSQYESALEVKENDSYAKDQISETRQILDNLAQKKAKAAKNSAQFDAYISEADELFAQERFLDAVKVYEKALKINKNDAYALKQVQLSIEKEEEKTARGNEKRYQKILTKADEYFDDENYDKAISLYERALSLRATDQYPKDQLSAIQAIKNGNVKTNKSVEYLGEESNISIMEGAALLEAGAKQREQLKQERVQKQLQKNEGLAEERSASDYQERVKYENEITSIKDRRSSAFDVREQDHVDFINEIDEQEYQLELKRNQDLTFEQGAVYRMNQELIYIDDGMAEQKRKNSDNHLATIEKIKDIQIERDLQSTAEAAHHKVKVNSTRDELLKVDEKYDQFTAEQNEIRKDREVKVDNIERGRELRSFEEKNDEYEQVMQLQDDALLAEIKVAESQEDKAIIHQQLQDDIYALDAMLQRKMSAETVEAYQDQLLIDEQLTRAEIQYAEAQEGKDDARQLALEQLKDMDQKSVEQSHIRSDQQYEEVQDVVREVESVEQLNEAQKQKQESDLSRINEEVKSQERAMERANELRDQNEEIQRQNTVNDIERIKKQEEIAKAQKEGKIKQNHEDLKGLEASLDTDGQRRQEESRNKKIATQKMIDKLEGNKIKYSATIANTIGDQYPEGVSQENYVRKDDEGIPVKIVTRRFVVKDGRGDIYIRMQTRSGLTYSKNGTPITEQGWINGTENAKLEKHY</sequence>
<dbReference type="Gene3D" id="1.25.40.10">
    <property type="entry name" value="Tetratricopeptide repeat domain"/>
    <property type="match status" value="4"/>
</dbReference>
<dbReference type="SMART" id="SM00028">
    <property type="entry name" value="TPR"/>
    <property type="match status" value="13"/>
</dbReference>
<dbReference type="InterPro" id="IPR019734">
    <property type="entry name" value="TPR_rpt"/>
</dbReference>
<dbReference type="SUPFAM" id="SSF48452">
    <property type="entry name" value="TPR-like"/>
    <property type="match status" value="5"/>
</dbReference>
<keyword evidence="2" id="KW-0175">Coiled coil</keyword>
<evidence type="ECO:0000313" key="6">
    <source>
        <dbReference type="Proteomes" id="UP000236654"/>
    </source>
</evidence>
<protein>
    <recommendedName>
        <fullName evidence="7">Tetratricopeptide repeat protein</fullName>
    </recommendedName>
</protein>
<keyword evidence="6" id="KW-1185">Reference proteome</keyword>
<feature type="signal peptide" evidence="4">
    <location>
        <begin position="1"/>
        <end position="20"/>
    </location>
</feature>
<comment type="caution">
    <text evidence="5">The sequence shown here is derived from an EMBL/GenBank/DDBJ whole genome shotgun (WGS) entry which is preliminary data.</text>
</comment>
<feature type="coiled-coil region" evidence="2">
    <location>
        <begin position="516"/>
        <end position="593"/>
    </location>
</feature>
<evidence type="ECO:0008006" key="7">
    <source>
        <dbReference type="Google" id="ProtNLM"/>
    </source>
</evidence>
<evidence type="ECO:0000256" key="4">
    <source>
        <dbReference type="SAM" id="SignalP"/>
    </source>
</evidence>
<keyword evidence="1" id="KW-0802">TPR repeat</keyword>
<dbReference type="EMBL" id="PJNI01000002">
    <property type="protein sequence ID" value="PKR81610.1"/>
    <property type="molecule type" value="Genomic_DNA"/>
</dbReference>
<feature type="compositionally biased region" description="Basic and acidic residues" evidence="3">
    <location>
        <begin position="1624"/>
        <end position="1634"/>
    </location>
</feature>
<feature type="coiled-coil region" evidence="2">
    <location>
        <begin position="745"/>
        <end position="775"/>
    </location>
</feature>
<gene>
    <name evidence="5" type="ORF">CW751_03545</name>
</gene>
<feature type="coiled-coil region" evidence="2">
    <location>
        <begin position="805"/>
        <end position="853"/>
    </location>
</feature>
<reference evidence="5 6" key="1">
    <citation type="submission" date="2017-12" db="EMBL/GenBank/DDBJ databases">
        <title>The draft genome sequence of Brumimicrobium saltpan LHR20.</title>
        <authorList>
            <person name="Do Z.-J."/>
            <person name="Luo H.-R."/>
        </authorList>
    </citation>
    <scope>NUCLEOTIDE SEQUENCE [LARGE SCALE GENOMIC DNA]</scope>
    <source>
        <strain evidence="5 6">LHR20</strain>
    </source>
</reference>
<feature type="region of interest" description="Disordered" evidence="3">
    <location>
        <begin position="1542"/>
        <end position="1586"/>
    </location>
</feature>
<feature type="coiled-coil region" evidence="2">
    <location>
        <begin position="1036"/>
        <end position="1083"/>
    </location>
</feature>
<proteinExistence type="predicted"/>
<keyword evidence="4" id="KW-0732">Signal</keyword>
<feature type="coiled-coil region" evidence="2">
    <location>
        <begin position="427"/>
        <end position="483"/>
    </location>
</feature>
<evidence type="ECO:0000256" key="1">
    <source>
        <dbReference type="PROSITE-ProRule" id="PRU00339"/>
    </source>
</evidence>
<dbReference type="RefSeq" id="WP_101333624.1">
    <property type="nucleotide sequence ID" value="NZ_PJNI01000002.1"/>
</dbReference>
<feature type="coiled-coil region" evidence="2">
    <location>
        <begin position="217"/>
        <end position="271"/>
    </location>
</feature>
<evidence type="ECO:0000313" key="5">
    <source>
        <dbReference type="EMBL" id="PKR81610.1"/>
    </source>
</evidence>
<feature type="repeat" description="TPR" evidence="1">
    <location>
        <begin position="904"/>
        <end position="937"/>
    </location>
</feature>
<feature type="repeat" description="TPR" evidence="1">
    <location>
        <begin position="1087"/>
        <end position="1120"/>
    </location>
</feature>